<dbReference type="AlphaFoldDB" id="A0ABD0UEW1"/>
<evidence type="ECO:0000313" key="2">
    <source>
        <dbReference type="EMBL" id="KAL0908698.1"/>
    </source>
</evidence>
<evidence type="ECO:0000256" key="1">
    <source>
        <dbReference type="SAM" id="MobiDB-lite"/>
    </source>
</evidence>
<comment type="caution">
    <text evidence="2">The sequence shown here is derived from an EMBL/GenBank/DDBJ whole genome shotgun (WGS) entry which is preliminary data.</text>
</comment>
<dbReference type="EMBL" id="JANQDX010000017">
    <property type="protein sequence ID" value="KAL0908698.1"/>
    <property type="molecule type" value="Genomic_DNA"/>
</dbReference>
<feature type="region of interest" description="Disordered" evidence="1">
    <location>
        <begin position="1"/>
        <end position="28"/>
    </location>
</feature>
<reference evidence="2 3" key="1">
    <citation type="journal article" date="2024" name="Plant Biotechnol. J.">
        <title>Dendrobium thyrsiflorum genome and its molecular insights into genes involved in important horticultural traits.</title>
        <authorList>
            <person name="Chen B."/>
            <person name="Wang J.Y."/>
            <person name="Zheng P.J."/>
            <person name="Li K.L."/>
            <person name="Liang Y.M."/>
            <person name="Chen X.F."/>
            <person name="Zhang C."/>
            <person name="Zhao X."/>
            <person name="He X."/>
            <person name="Zhang G.Q."/>
            <person name="Liu Z.J."/>
            <person name="Xu Q."/>
        </authorList>
    </citation>
    <scope>NUCLEOTIDE SEQUENCE [LARGE SCALE GENOMIC DNA]</scope>
    <source>
        <strain evidence="2">GZMU011</strain>
    </source>
</reference>
<accession>A0ABD0UEW1</accession>
<evidence type="ECO:0000313" key="3">
    <source>
        <dbReference type="Proteomes" id="UP001552299"/>
    </source>
</evidence>
<proteinExistence type="predicted"/>
<dbReference type="Proteomes" id="UP001552299">
    <property type="component" value="Unassembled WGS sequence"/>
</dbReference>
<protein>
    <submittedName>
        <fullName evidence="2">Uncharacterized protein</fullName>
    </submittedName>
</protein>
<name>A0ABD0UEW1_DENTH</name>
<sequence length="136" mass="15452">MRCPSPRDFKPRARTHPAAGGNHNSLHRDLTKVLPKEQKCRTKFLLKFHHIITIITWHDLGHRSSSPPRIGMDGWMSTSFSRGGKELDSVEFASRIKRKARTASLGLFRRLTGDTMPFTKGLQATSQDPSCGWWKP</sequence>
<keyword evidence="3" id="KW-1185">Reference proteome</keyword>
<feature type="compositionally biased region" description="Basic and acidic residues" evidence="1">
    <location>
        <begin position="1"/>
        <end position="11"/>
    </location>
</feature>
<organism evidence="2 3">
    <name type="scientific">Dendrobium thyrsiflorum</name>
    <name type="common">Pinecone-like raceme dendrobium</name>
    <name type="synonym">Orchid</name>
    <dbReference type="NCBI Taxonomy" id="117978"/>
    <lineage>
        <taxon>Eukaryota</taxon>
        <taxon>Viridiplantae</taxon>
        <taxon>Streptophyta</taxon>
        <taxon>Embryophyta</taxon>
        <taxon>Tracheophyta</taxon>
        <taxon>Spermatophyta</taxon>
        <taxon>Magnoliopsida</taxon>
        <taxon>Liliopsida</taxon>
        <taxon>Asparagales</taxon>
        <taxon>Orchidaceae</taxon>
        <taxon>Epidendroideae</taxon>
        <taxon>Malaxideae</taxon>
        <taxon>Dendrobiinae</taxon>
        <taxon>Dendrobium</taxon>
    </lineage>
</organism>
<gene>
    <name evidence="2" type="ORF">M5K25_023204</name>
</gene>